<dbReference type="GO" id="GO:0043590">
    <property type="term" value="C:bacterial nucleoid"/>
    <property type="evidence" value="ECO:0007669"/>
    <property type="project" value="TreeGrafter"/>
</dbReference>
<dbReference type="GO" id="GO:0005524">
    <property type="term" value="F:ATP binding"/>
    <property type="evidence" value="ECO:0007669"/>
    <property type="project" value="UniProtKB-KW"/>
</dbReference>
<feature type="region of interest" description="Disordered" evidence="10">
    <location>
        <begin position="328"/>
        <end position="350"/>
    </location>
</feature>
<evidence type="ECO:0000256" key="9">
    <source>
        <dbReference type="PIRNR" id="PIRNR003128"/>
    </source>
</evidence>
<organism evidence="12 13">
    <name type="scientific">Suttonella indologenes</name>
    <dbReference type="NCBI Taxonomy" id="13276"/>
    <lineage>
        <taxon>Bacteria</taxon>
        <taxon>Pseudomonadati</taxon>
        <taxon>Pseudomonadota</taxon>
        <taxon>Gammaproteobacteria</taxon>
        <taxon>Cardiobacteriales</taxon>
        <taxon>Cardiobacteriaceae</taxon>
        <taxon>Suttonella</taxon>
    </lineage>
</organism>
<keyword evidence="6" id="KW-0067">ATP-binding</keyword>
<dbReference type="FunFam" id="3.40.50.300:FF:000356">
    <property type="entry name" value="DNA repair protein RecN"/>
    <property type="match status" value="1"/>
</dbReference>
<dbReference type="InterPro" id="IPR027417">
    <property type="entry name" value="P-loop_NTPase"/>
</dbReference>
<evidence type="ECO:0000256" key="1">
    <source>
        <dbReference type="ARBA" id="ARBA00003618"/>
    </source>
</evidence>
<evidence type="ECO:0000256" key="7">
    <source>
        <dbReference type="ARBA" id="ARBA00023204"/>
    </source>
</evidence>
<dbReference type="OrthoDB" id="9806954at2"/>
<feature type="domain" description="RecF/RecN/SMC N-terminal" evidence="11">
    <location>
        <begin position="2"/>
        <end position="513"/>
    </location>
</feature>
<sequence>MLDTLSIRQFAIIEHSEIHFKSGFNVLSGETGAGKSILIDAISLLLGHRADAGMIRHGADKADIHAAFSQIPENLAAHLADNELADADEPHAALIRRTIREKASKSFINAQPVTAALLKQLSEQLVNIHGQHANQALLHQAEQRRRLDRFGKLDPLVETVQQRYQEWKQQEAAWQAWQQARDSLNERLELCAYQLQEFEQAAPQDNEFSELAEQHALLASADEILSKGGQLSDALYENEHSAAALLRQLAQQAEQLAALHGNFQESAELLNQAAIYADEAADALARQLGKIEHDPEQLAQLDERMSALHSLARKHRIEPEQLGSRWQQLAEEHQRLSAESEGGENSSAALQAAEKAYRQAAENLSQARHQAAQNMAAQTLEWIRQLGMEKAQFSVHISPSEKPSAYGIDDIHFLLCANPGQQLQSLAKVASGGELSRISLAIEVACLDDNAVPHTLIFDEIDAGIGGEVADTVGRLLAKLSQTRQVLCITHLPQVAAYAAHHFRIEKTSDEHSTQTRVIPLDKAARIIELARMLGSADSETSRKHAETMLKNSRTI</sequence>
<dbReference type="RefSeq" id="WP_115217637.1">
    <property type="nucleotide sequence ID" value="NZ_UHIA01000003.1"/>
</dbReference>
<evidence type="ECO:0000256" key="8">
    <source>
        <dbReference type="ARBA" id="ARBA00033408"/>
    </source>
</evidence>
<comment type="similarity">
    <text evidence="2 9">Belongs to the RecN family.</text>
</comment>
<feature type="compositionally biased region" description="Low complexity" evidence="10">
    <location>
        <begin position="339"/>
        <end position="349"/>
    </location>
</feature>
<dbReference type="InterPro" id="IPR003395">
    <property type="entry name" value="RecF/RecN/SMC_N"/>
</dbReference>
<proteinExistence type="inferred from homology"/>
<dbReference type="NCBIfam" id="NF008121">
    <property type="entry name" value="PRK10869.1"/>
    <property type="match status" value="1"/>
</dbReference>
<evidence type="ECO:0000313" key="13">
    <source>
        <dbReference type="Proteomes" id="UP000254575"/>
    </source>
</evidence>
<dbReference type="CDD" id="cd03241">
    <property type="entry name" value="ABC_RecN"/>
    <property type="match status" value="2"/>
</dbReference>
<protein>
    <recommendedName>
        <fullName evidence="3 9">DNA repair protein RecN</fullName>
    </recommendedName>
    <alternativeName>
        <fullName evidence="8 9">Recombination protein N</fullName>
    </alternativeName>
</protein>
<gene>
    <name evidence="12" type="primary">recN</name>
    <name evidence="12" type="ORF">NCTC10717_00328</name>
</gene>
<dbReference type="Pfam" id="PF02463">
    <property type="entry name" value="SMC_N"/>
    <property type="match status" value="1"/>
</dbReference>
<dbReference type="GO" id="GO:0009432">
    <property type="term" value="P:SOS response"/>
    <property type="evidence" value="ECO:0007669"/>
    <property type="project" value="UniProtKB-ARBA"/>
</dbReference>
<dbReference type="SUPFAM" id="SSF52540">
    <property type="entry name" value="P-loop containing nucleoside triphosphate hydrolases"/>
    <property type="match status" value="1"/>
</dbReference>
<keyword evidence="5 9" id="KW-0227">DNA damage</keyword>
<dbReference type="NCBIfam" id="TIGR00634">
    <property type="entry name" value="recN"/>
    <property type="match status" value="1"/>
</dbReference>
<dbReference type="AlphaFoldDB" id="A0A380MIH4"/>
<dbReference type="EMBL" id="UHIA01000003">
    <property type="protein sequence ID" value="SUO91972.1"/>
    <property type="molecule type" value="Genomic_DNA"/>
</dbReference>
<keyword evidence="4" id="KW-0547">Nucleotide-binding</keyword>
<dbReference type="InterPro" id="IPR004604">
    <property type="entry name" value="DNA_recomb/repair_RecN"/>
</dbReference>
<keyword evidence="7 9" id="KW-0234">DNA repair</keyword>
<evidence type="ECO:0000259" key="11">
    <source>
        <dbReference type="Pfam" id="PF02463"/>
    </source>
</evidence>
<evidence type="ECO:0000256" key="2">
    <source>
        <dbReference type="ARBA" id="ARBA00009441"/>
    </source>
</evidence>
<evidence type="ECO:0000256" key="6">
    <source>
        <dbReference type="ARBA" id="ARBA00022840"/>
    </source>
</evidence>
<dbReference type="Proteomes" id="UP000254575">
    <property type="component" value="Unassembled WGS sequence"/>
</dbReference>
<evidence type="ECO:0000256" key="5">
    <source>
        <dbReference type="ARBA" id="ARBA00022763"/>
    </source>
</evidence>
<dbReference type="PANTHER" id="PTHR11059:SF0">
    <property type="entry name" value="DNA REPAIR PROTEIN RECN"/>
    <property type="match status" value="1"/>
</dbReference>
<name>A0A380MIH4_9GAMM</name>
<evidence type="ECO:0000256" key="10">
    <source>
        <dbReference type="SAM" id="MobiDB-lite"/>
    </source>
</evidence>
<accession>A0A380MIH4</accession>
<evidence type="ECO:0000313" key="12">
    <source>
        <dbReference type="EMBL" id="SUO91972.1"/>
    </source>
</evidence>
<evidence type="ECO:0000256" key="3">
    <source>
        <dbReference type="ARBA" id="ARBA00021315"/>
    </source>
</evidence>
<comment type="function">
    <text evidence="1 9">May be involved in recombinational repair of damaged DNA.</text>
</comment>
<keyword evidence="13" id="KW-1185">Reference proteome</keyword>
<dbReference type="PIRSF" id="PIRSF003128">
    <property type="entry name" value="RecN"/>
    <property type="match status" value="1"/>
</dbReference>
<dbReference type="Gene3D" id="3.40.50.300">
    <property type="entry name" value="P-loop containing nucleotide triphosphate hydrolases"/>
    <property type="match status" value="2"/>
</dbReference>
<dbReference type="FunFam" id="3.40.50.300:FF:000319">
    <property type="entry name" value="DNA repair protein RecN"/>
    <property type="match status" value="1"/>
</dbReference>
<evidence type="ECO:0000256" key="4">
    <source>
        <dbReference type="ARBA" id="ARBA00022741"/>
    </source>
</evidence>
<dbReference type="PANTHER" id="PTHR11059">
    <property type="entry name" value="DNA REPAIR PROTEIN RECN"/>
    <property type="match status" value="1"/>
</dbReference>
<reference evidence="12 13" key="1">
    <citation type="submission" date="2018-06" db="EMBL/GenBank/DDBJ databases">
        <authorList>
            <consortium name="Pathogen Informatics"/>
            <person name="Doyle S."/>
        </authorList>
    </citation>
    <scope>NUCLEOTIDE SEQUENCE [LARGE SCALE GENOMIC DNA]</scope>
    <source>
        <strain evidence="12 13">NCTC10717</strain>
    </source>
</reference>
<dbReference type="GO" id="GO:0006281">
    <property type="term" value="P:DNA repair"/>
    <property type="evidence" value="ECO:0007669"/>
    <property type="project" value="UniProtKB-KW"/>
</dbReference>
<dbReference type="GO" id="GO:0006310">
    <property type="term" value="P:DNA recombination"/>
    <property type="evidence" value="ECO:0007669"/>
    <property type="project" value="InterPro"/>
</dbReference>